<evidence type="ECO:0000313" key="3">
    <source>
        <dbReference type="Proteomes" id="UP000317893"/>
    </source>
</evidence>
<dbReference type="PANTHER" id="PTHR35525">
    <property type="entry name" value="BLL6575 PROTEIN"/>
    <property type="match status" value="1"/>
</dbReference>
<comment type="caution">
    <text evidence="2">The sequence shown here is derived from an EMBL/GenBank/DDBJ whole genome shotgun (WGS) entry which is preliminary data.</text>
</comment>
<dbReference type="Gene3D" id="1.10.3300.10">
    <property type="entry name" value="Jann2411-like domain"/>
    <property type="match status" value="1"/>
</dbReference>
<sequence length="188" mass="19732">MQFDSHVRTLLAAACALVDGLTPGHDGTTPYDVPRGPAAVAAARAALVSQGRASRVTAAQAAELAGWAERVRAVFAAGDAGRVDEAARLVNALLDDTSARPRLDRFDDGWSLHFHGPDDGVVLGWMAGIASALALVVGSAWAGRLGVCDADPCDRVFLDETRNGTRRYCSPRCQSRVKAAAHRARAAT</sequence>
<dbReference type="PANTHER" id="PTHR35525:SF3">
    <property type="entry name" value="BLL6575 PROTEIN"/>
    <property type="match status" value="1"/>
</dbReference>
<dbReference type="InterPro" id="IPR021005">
    <property type="entry name" value="Znf_CGNR"/>
</dbReference>
<accession>A0A542DYR9</accession>
<dbReference type="Pfam" id="PF11706">
    <property type="entry name" value="zf-CGNR"/>
    <property type="match status" value="1"/>
</dbReference>
<keyword evidence="3" id="KW-1185">Reference proteome</keyword>
<evidence type="ECO:0000259" key="1">
    <source>
        <dbReference type="Pfam" id="PF11706"/>
    </source>
</evidence>
<dbReference type="SUPFAM" id="SSF160904">
    <property type="entry name" value="Jann2411-like"/>
    <property type="match status" value="1"/>
</dbReference>
<feature type="domain" description="Zinc finger CGNR" evidence="1">
    <location>
        <begin position="144"/>
        <end position="185"/>
    </location>
</feature>
<protein>
    <submittedName>
        <fullName evidence="2">Putative RNA-binding Zn ribbon-like protein</fullName>
    </submittedName>
</protein>
<proteinExistence type="predicted"/>
<dbReference type="InterPro" id="IPR023286">
    <property type="entry name" value="ABATE_dom_sf"/>
</dbReference>
<dbReference type="AlphaFoldDB" id="A0A542DYR9"/>
<dbReference type="EMBL" id="VFMN01000001">
    <property type="protein sequence ID" value="TQJ08074.1"/>
    <property type="molecule type" value="Genomic_DNA"/>
</dbReference>
<dbReference type="InterPro" id="IPR010852">
    <property type="entry name" value="ABATE"/>
</dbReference>
<evidence type="ECO:0000313" key="2">
    <source>
        <dbReference type="EMBL" id="TQJ08074.1"/>
    </source>
</evidence>
<dbReference type="Proteomes" id="UP000317893">
    <property type="component" value="Unassembled WGS sequence"/>
</dbReference>
<name>A0A542DYR9_9MICO</name>
<dbReference type="RefSeq" id="WP_211355943.1">
    <property type="nucleotide sequence ID" value="NZ_BAAAPR010000002.1"/>
</dbReference>
<gene>
    <name evidence="2" type="ORF">FB458_1154</name>
</gene>
<reference evidence="2 3" key="1">
    <citation type="submission" date="2019-06" db="EMBL/GenBank/DDBJ databases">
        <title>Sequencing the genomes of 1000 actinobacteria strains.</title>
        <authorList>
            <person name="Klenk H.-P."/>
        </authorList>
    </citation>
    <scope>NUCLEOTIDE SEQUENCE [LARGE SCALE GENOMIC DNA]</scope>
    <source>
        <strain evidence="2 3">DSM 18607</strain>
    </source>
</reference>
<organism evidence="2 3">
    <name type="scientific">Lapillicoccus jejuensis</name>
    <dbReference type="NCBI Taxonomy" id="402171"/>
    <lineage>
        <taxon>Bacteria</taxon>
        <taxon>Bacillati</taxon>
        <taxon>Actinomycetota</taxon>
        <taxon>Actinomycetes</taxon>
        <taxon>Micrococcales</taxon>
        <taxon>Intrasporangiaceae</taxon>
        <taxon>Lapillicoccus</taxon>
    </lineage>
</organism>